<protein>
    <recommendedName>
        <fullName evidence="3">Alpha/beta hydrolase</fullName>
    </recommendedName>
</protein>
<accession>A0ABV7XGJ0</accession>
<dbReference type="EMBL" id="JBHRYA010000003">
    <property type="protein sequence ID" value="MFC3715270.1"/>
    <property type="molecule type" value="Genomic_DNA"/>
</dbReference>
<dbReference type="Gene3D" id="3.40.50.1820">
    <property type="entry name" value="alpha/beta hydrolase"/>
    <property type="match status" value="1"/>
</dbReference>
<sequence length="300" mass="32053">MEEVLTFGEGGFGILTPARSPARGAVVVLFNAGLIHRPGPLRLHVDLARRLAASGFDVFRFDLPGIGDAGMKGAAQARAVQALDALAVRTGARAFLVGGICSAADLAWRMATLDERVRGLVLVDPMAVRGGWYRFGRLKMFLGTPLRELLGKLGRRLRRMAPGAEHVPSVEDYREWPSPAEFRARLAEALGRGVRVLGLYTGGVSDYLLHPRQIDATFGALRVHAGLRLEFHPELDHILFAARDRCRVVEAIAGWADGAVPAAGAETRPGLPPGGRIGSGMHAAVAAAARSPRIHYQAGA</sequence>
<dbReference type="RefSeq" id="WP_386742391.1">
    <property type="nucleotide sequence ID" value="NZ_JBHRYA010000003.1"/>
</dbReference>
<evidence type="ECO:0000313" key="2">
    <source>
        <dbReference type="Proteomes" id="UP001595705"/>
    </source>
</evidence>
<proteinExistence type="predicted"/>
<organism evidence="1 2">
    <name type="scientific">Luteimonas soli</name>
    <dbReference type="NCBI Taxonomy" id="1648966"/>
    <lineage>
        <taxon>Bacteria</taxon>
        <taxon>Pseudomonadati</taxon>
        <taxon>Pseudomonadota</taxon>
        <taxon>Gammaproteobacteria</taxon>
        <taxon>Lysobacterales</taxon>
        <taxon>Lysobacteraceae</taxon>
        <taxon>Luteimonas</taxon>
    </lineage>
</organism>
<gene>
    <name evidence="1" type="ORF">ACFONC_03795</name>
</gene>
<keyword evidence="2" id="KW-1185">Reference proteome</keyword>
<dbReference type="Proteomes" id="UP001595705">
    <property type="component" value="Unassembled WGS sequence"/>
</dbReference>
<name>A0ABV7XGJ0_9GAMM</name>
<dbReference type="SUPFAM" id="SSF53474">
    <property type="entry name" value="alpha/beta-Hydrolases"/>
    <property type="match status" value="1"/>
</dbReference>
<evidence type="ECO:0000313" key="1">
    <source>
        <dbReference type="EMBL" id="MFC3715270.1"/>
    </source>
</evidence>
<reference evidence="2" key="1">
    <citation type="journal article" date="2019" name="Int. J. Syst. Evol. Microbiol.">
        <title>The Global Catalogue of Microorganisms (GCM) 10K type strain sequencing project: providing services to taxonomists for standard genome sequencing and annotation.</title>
        <authorList>
            <consortium name="The Broad Institute Genomics Platform"/>
            <consortium name="The Broad Institute Genome Sequencing Center for Infectious Disease"/>
            <person name="Wu L."/>
            <person name="Ma J."/>
        </authorList>
    </citation>
    <scope>NUCLEOTIDE SEQUENCE [LARGE SCALE GENOMIC DNA]</scope>
    <source>
        <strain evidence="2">KCTC 42441</strain>
    </source>
</reference>
<dbReference type="InterPro" id="IPR029058">
    <property type="entry name" value="AB_hydrolase_fold"/>
</dbReference>
<comment type="caution">
    <text evidence="1">The sequence shown here is derived from an EMBL/GenBank/DDBJ whole genome shotgun (WGS) entry which is preliminary data.</text>
</comment>
<evidence type="ECO:0008006" key="3">
    <source>
        <dbReference type="Google" id="ProtNLM"/>
    </source>
</evidence>